<accession>A0A7D9JCB1</accession>
<comment type="caution">
    <text evidence="2">The sequence shown here is derived from an EMBL/GenBank/DDBJ whole genome shotgun (WGS) entry which is preliminary data.</text>
</comment>
<dbReference type="AlphaFoldDB" id="A0A7D9JCB1"/>
<sequence>GRICPEEKNHVLQRESGQESDSESVLTSTAAGPETKKRWTDEDPLLGEISQTLEETEKISPKIAPKLANIINKRWLKSSQMSSLKRSKIHVNTFALKIAKASFQKLIQKSGANLTALQRA</sequence>
<keyword evidence="3" id="KW-1185">Reference proteome</keyword>
<name>A0A7D9JCB1_PARCT</name>
<proteinExistence type="predicted"/>
<feature type="non-terminal residue" evidence="2">
    <location>
        <position position="1"/>
    </location>
</feature>
<gene>
    <name evidence="2" type="ORF">PACLA_8A078662</name>
</gene>
<evidence type="ECO:0000313" key="3">
    <source>
        <dbReference type="Proteomes" id="UP001152795"/>
    </source>
</evidence>
<evidence type="ECO:0000256" key="1">
    <source>
        <dbReference type="SAM" id="MobiDB-lite"/>
    </source>
</evidence>
<reference evidence="2" key="1">
    <citation type="submission" date="2020-04" db="EMBL/GenBank/DDBJ databases">
        <authorList>
            <person name="Alioto T."/>
            <person name="Alioto T."/>
            <person name="Gomez Garrido J."/>
        </authorList>
    </citation>
    <scope>NUCLEOTIDE SEQUENCE</scope>
    <source>
        <strain evidence="2">A484AB</strain>
    </source>
</reference>
<feature type="compositionally biased region" description="Basic and acidic residues" evidence="1">
    <location>
        <begin position="1"/>
        <end position="17"/>
    </location>
</feature>
<evidence type="ECO:0000313" key="2">
    <source>
        <dbReference type="EMBL" id="CAB4026387.1"/>
    </source>
</evidence>
<protein>
    <submittedName>
        <fullName evidence="2">Uncharacterized protein</fullName>
    </submittedName>
</protein>
<dbReference type="Proteomes" id="UP001152795">
    <property type="component" value="Unassembled WGS sequence"/>
</dbReference>
<organism evidence="2 3">
    <name type="scientific">Paramuricea clavata</name>
    <name type="common">Red gorgonian</name>
    <name type="synonym">Violescent sea-whip</name>
    <dbReference type="NCBI Taxonomy" id="317549"/>
    <lineage>
        <taxon>Eukaryota</taxon>
        <taxon>Metazoa</taxon>
        <taxon>Cnidaria</taxon>
        <taxon>Anthozoa</taxon>
        <taxon>Octocorallia</taxon>
        <taxon>Malacalcyonacea</taxon>
        <taxon>Plexauridae</taxon>
        <taxon>Paramuricea</taxon>
    </lineage>
</organism>
<feature type="region of interest" description="Disordered" evidence="1">
    <location>
        <begin position="1"/>
        <end position="43"/>
    </location>
</feature>
<dbReference type="EMBL" id="CACRXK020014165">
    <property type="protein sequence ID" value="CAB4026387.1"/>
    <property type="molecule type" value="Genomic_DNA"/>
</dbReference>